<evidence type="ECO:0000256" key="2">
    <source>
        <dbReference type="ARBA" id="ARBA00022553"/>
    </source>
</evidence>
<dbReference type="InterPro" id="IPR000873">
    <property type="entry name" value="AMP-dep_synth/lig_dom"/>
</dbReference>
<feature type="domain" description="Carrier" evidence="4">
    <location>
        <begin position="854"/>
        <end position="927"/>
    </location>
</feature>
<dbReference type="RefSeq" id="WP_208862765.1">
    <property type="nucleotide sequence ID" value="NZ_FMIB01000002.1"/>
</dbReference>
<dbReference type="InterPro" id="IPR010071">
    <property type="entry name" value="AA_adenyl_dom"/>
</dbReference>
<dbReference type="CDD" id="cd17643">
    <property type="entry name" value="A_NRPS_Cytc1-like"/>
    <property type="match status" value="1"/>
</dbReference>
<dbReference type="STRING" id="47854.GA0070603_0074"/>
<dbReference type="GO" id="GO:0005829">
    <property type="term" value="C:cytosol"/>
    <property type="evidence" value="ECO:0007669"/>
    <property type="project" value="TreeGrafter"/>
</dbReference>
<dbReference type="Pfam" id="PF00550">
    <property type="entry name" value="PP-binding"/>
    <property type="match status" value="1"/>
</dbReference>
<dbReference type="Gene3D" id="1.10.1200.10">
    <property type="entry name" value="ACP-like"/>
    <property type="match status" value="1"/>
</dbReference>
<dbReference type="InterPro" id="IPR042099">
    <property type="entry name" value="ANL_N_sf"/>
</dbReference>
<dbReference type="Gene3D" id="3.30.559.30">
    <property type="entry name" value="Nonribosomal peptide synthetase, condensation domain"/>
    <property type="match status" value="1"/>
</dbReference>
<dbReference type="EMBL" id="FMIB01000002">
    <property type="protein sequence ID" value="SCL46058.1"/>
    <property type="molecule type" value="Genomic_DNA"/>
</dbReference>
<dbReference type="GO" id="GO:0044550">
    <property type="term" value="P:secondary metabolite biosynthetic process"/>
    <property type="evidence" value="ECO:0007669"/>
    <property type="project" value="TreeGrafter"/>
</dbReference>
<keyword evidence="2" id="KW-0597">Phosphoprotein</keyword>
<dbReference type="InterPro" id="IPR020459">
    <property type="entry name" value="AMP-binding"/>
</dbReference>
<dbReference type="InterPro" id="IPR036736">
    <property type="entry name" value="ACP-like_sf"/>
</dbReference>
<name>A0A1C6TWJ9_9ACTN</name>
<evidence type="ECO:0000313" key="6">
    <source>
        <dbReference type="Proteomes" id="UP000198605"/>
    </source>
</evidence>
<evidence type="ECO:0000256" key="3">
    <source>
        <dbReference type="SAM" id="MobiDB-lite"/>
    </source>
</evidence>
<reference evidence="6" key="1">
    <citation type="submission" date="2016-06" db="EMBL/GenBank/DDBJ databases">
        <authorList>
            <person name="Varghese N."/>
            <person name="Submissions Spin"/>
        </authorList>
    </citation>
    <scope>NUCLEOTIDE SEQUENCE [LARGE SCALE GENOMIC DNA]</scope>
    <source>
        <strain evidence="6">DSM 44151</strain>
    </source>
</reference>
<gene>
    <name evidence="5" type="ORF">GA0070603_0074</name>
</gene>
<dbReference type="SUPFAM" id="SSF47336">
    <property type="entry name" value="ACP-like"/>
    <property type="match status" value="1"/>
</dbReference>
<dbReference type="GO" id="GO:0031177">
    <property type="term" value="F:phosphopantetheine binding"/>
    <property type="evidence" value="ECO:0007669"/>
    <property type="project" value="TreeGrafter"/>
</dbReference>
<dbReference type="InterPro" id="IPR006162">
    <property type="entry name" value="Ppantetheine_attach_site"/>
</dbReference>
<dbReference type="InterPro" id="IPR009081">
    <property type="entry name" value="PP-bd_ACP"/>
</dbReference>
<organism evidence="5 6">
    <name type="scientific">Micromonospora chersina</name>
    <dbReference type="NCBI Taxonomy" id="47854"/>
    <lineage>
        <taxon>Bacteria</taxon>
        <taxon>Bacillati</taxon>
        <taxon>Actinomycetota</taxon>
        <taxon>Actinomycetes</taxon>
        <taxon>Micromonosporales</taxon>
        <taxon>Micromonosporaceae</taxon>
        <taxon>Micromonospora</taxon>
    </lineage>
</organism>
<dbReference type="PRINTS" id="PR00154">
    <property type="entry name" value="AMPBINDING"/>
</dbReference>
<evidence type="ECO:0000259" key="4">
    <source>
        <dbReference type="PROSITE" id="PS50075"/>
    </source>
</evidence>
<keyword evidence="6" id="KW-1185">Reference proteome</keyword>
<dbReference type="Gene3D" id="3.30.300.30">
    <property type="match status" value="1"/>
</dbReference>
<evidence type="ECO:0000256" key="1">
    <source>
        <dbReference type="ARBA" id="ARBA00022450"/>
    </source>
</evidence>
<dbReference type="FunFam" id="3.40.50.12780:FF:000012">
    <property type="entry name" value="Non-ribosomal peptide synthetase"/>
    <property type="match status" value="1"/>
</dbReference>
<feature type="compositionally biased region" description="Low complexity" evidence="3">
    <location>
        <begin position="839"/>
        <end position="855"/>
    </location>
</feature>
<dbReference type="GeneID" id="95586935"/>
<dbReference type="InterPro" id="IPR020845">
    <property type="entry name" value="AMP-binding_CS"/>
</dbReference>
<dbReference type="FunFam" id="3.40.50.980:FF:000002">
    <property type="entry name" value="Enterobactin synthetase component F"/>
    <property type="match status" value="1"/>
</dbReference>
<dbReference type="PROSITE" id="PS00455">
    <property type="entry name" value="AMP_BINDING"/>
    <property type="match status" value="1"/>
</dbReference>
<dbReference type="Gene3D" id="3.40.50.12780">
    <property type="entry name" value="N-terminal domain of ligase-like"/>
    <property type="match status" value="1"/>
</dbReference>
<dbReference type="Pfam" id="PF00501">
    <property type="entry name" value="AMP-binding"/>
    <property type="match status" value="1"/>
</dbReference>
<proteinExistence type="predicted"/>
<dbReference type="Proteomes" id="UP000198605">
    <property type="component" value="Unassembled WGS sequence"/>
</dbReference>
<keyword evidence="1" id="KW-0596">Phosphopantetheine</keyword>
<protein>
    <submittedName>
        <fullName evidence="5">Amino acid adenylation domain-containing protein</fullName>
    </submittedName>
</protein>
<dbReference type="NCBIfam" id="TIGR01733">
    <property type="entry name" value="AA-adenyl-dom"/>
    <property type="match status" value="1"/>
</dbReference>
<evidence type="ECO:0000313" key="5">
    <source>
        <dbReference type="EMBL" id="SCL46058.1"/>
    </source>
</evidence>
<dbReference type="SUPFAM" id="SSF56801">
    <property type="entry name" value="Acetyl-CoA synthetase-like"/>
    <property type="match status" value="1"/>
</dbReference>
<dbReference type="PANTHER" id="PTHR45527:SF1">
    <property type="entry name" value="FATTY ACID SYNTHASE"/>
    <property type="match status" value="1"/>
</dbReference>
<feature type="region of interest" description="Disordered" evidence="3">
    <location>
        <begin position="1"/>
        <end position="23"/>
    </location>
</feature>
<dbReference type="AlphaFoldDB" id="A0A1C6TWJ9"/>
<dbReference type="PANTHER" id="PTHR45527">
    <property type="entry name" value="NONRIBOSOMAL PEPTIDE SYNTHETASE"/>
    <property type="match status" value="1"/>
</dbReference>
<dbReference type="InterPro" id="IPR025110">
    <property type="entry name" value="AMP-bd_C"/>
</dbReference>
<accession>A0A1C6TWJ9</accession>
<dbReference type="FunFam" id="3.40.50.980:FF:000001">
    <property type="entry name" value="Non-ribosomal peptide synthetase"/>
    <property type="match status" value="1"/>
</dbReference>
<dbReference type="InterPro" id="IPR045851">
    <property type="entry name" value="AMP-bd_C_sf"/>
</dbReference>
<sequence>MRTLQPPPATGPRRHPAAPAGAPDCHALRIRLDPPVDDETVGARLAAHAGTARLWVEPVPDHADSPAAVRRRDRELSRPVAAGLRAVLIRYADGPADLVLVARRDAWDPPALRRLGAAFRGGTADPAPTPATDRPAAPTGAVPAWGLGDPRAGDAWGEDRTVLPGHPGGDPATWLAALAVLLARYQPEETAVVGALGVRAGEDVTALAVATPDDLPLDALTARLRDHLAAPADPAPPPTVSIGLAFDLGDPADEYVPCLAPRFPLTVVVGRDADGHVELRWRHPLRAVSPAVAAQVVRHLAHLHRQVTAAAPPPVGAADLDDPAGREWIAALGRPARPLVSTPRRLPDVFADRVAERPDAVALSAEDARVSYRELDEWSNRLAHGLRAHGVRDGDLVGVCLDRSAELVATLLAVLKAGAVYVPMDTAYPADRLAYTVRDSGLAVLVTTHAEFPRVDGITPVTPAALAEAGDAGADAPPAVTAGPEDPAYVIYTSGSTGRPKGVVVPHANVVALLDATRADFGLGPADVWTFFHSAAFDFSVWEIWGALLTGGHLVVVPYWVSRSPEQFHELLVERRVTVLNQTPSSFAQLVEADREAAGPLAVRLVIFGGEPLDARSLLPWFDRHPESACRLVNMYGITETTVHVTAGDVTRAGALAASRSVGRPLPGWSVRIRDTAGRPVPPGVPGEIHVGGVGVATGYLGRPDLTAERFAVDPETGERTYRSGDRGRLLPDGTLEHLGRIDNQVKLRGFRIELDEIRSVLTECPGVAAAAVVLRRADPDDPATGRIDAYVVRTGGGDAPLRERLRRMLPEYMLPATITDLPALPTTANGKVDRDALPEPAAEPATPEAPAEAAGDDLAGGLLGVWQQVFGRPVGVADNFFELGGNSLLAVRMAAIMRERGLPRLHPRTLYLNPTLRGLADALRTG</sequence>
<dbReference type="GO" id="GO:0043041">
    <property type="term" value="P:amino acid activation for nonribosomal peptide biosynthetic process"/>
    <property type="evidence" value="ECO:0007669"/>
    <property type="project" value="TreeGrafter"/>
</dbReference>
<feature type="compositionally biased region" description="Pro residues" evidence="3">
    <location>
        <begin position="1"/>
        <end position="10"/>
    </location>
</feature>
<dbReference type="PROSITE" id="PS50075">
    <property type="entry name" value="CARRIER"/>
    <property type="match status" value="1"/>
</dbReference>
<dbReference type="PROSITE" id="PS00012">
    <property type="entry name" value="PHOSPHOPANTETHEINE"/>
    <property type="match status" value="1"/>
</dbReference>
<feature type="region of interest" description="Disordered" evidence="3">
    <location>
        <begin position="825"/>
        <end position="855"/>
    </location>
</feature>
<dbReference type="Pfam" id="PF13193">
    <property type="entry name" value="AMP-binding_C"/>
    <property type="match status" value="1"/>
</dbReference>